<proteinExistence type="predicted"/>
<gene>
    <name evidence="1" type="ORF">OLMES_5331</name>
</gene>
<reference evidence="1 2" key="1">
    <citation type="submission" date="2017-05" db="EMBL/GenBank/DDBJ databases">
        <title>Genomic insights into alkan degradation activity of Oleiphilus messinensis.</title>
        <authorList>
            <person name="Kozyavkin S.A."/>
            <person name="Slesarev A.I."/>
            <person name="Golyshin P.N."/>
            <person name="Korzhenkov A."/>
            <person name="Golyshina O.N."/>
            <person name="Toshchakov S.V."/>
        </authorList>
    </citation>
    <scope>NUCLEOTIDE SEQUENCE [LARGE SCALE GENOMIC DNA]</scope>
    <source>
        <strain evidence="1 2">ME102</strain>
    </source>
</reference>
<dbReference type="Proteomes" id="UP000196027">
    <property type="component" value="Chromosome"/>
</dbReference>
<accession>A0A1Y0IFQ7</accession>
<dbReference type="AlphaFoldDB" id="A0A1Y0IFQ7"/>
<evidence type="ECO:0000313" key="2">
    <source>
        <dbReference type="Proteomes" id="UP000196027"/>
    </source>
</evidence>
<name>A0A1Y0IFQ7_9GAMM</name>
<dbReference type="NCBIfam" id="NF047593">
    <property type="entry name" value="IS66_ISAeme5_TnpA"/>
    <property type="match status" value="1"/>
</dbReference>
<protein>
    <recommendedName>
        <fullName evidence="3">IS66 family insertion sequence element accessory protein TnpB</fullName>
    </recommendedName>
</protein>
<dbReference type="OrthoDB" id="5878741at2"/>
<evidence type="ECO:0008006" key="3">
    <source>
        <dbReference type="Google" id="ProtNLM"/>
    </source>
</evidence>
<evidence type="ECO:0000313" key="1">
    <source>
        <dbReference type="EMBL" id="ARU59311.1"/>
    </source>
</evidence>
<organism evidence="1 2">
    <name type="scientific">Oleiphilus messinensis</name>
    <dbReference type="NCBI Taxonomy" id="141451"/>
    <lineage>
        <taxon>Bacteria</taxon>
        <taxon>Pseudomonadati</taxon>
        <taxon>Pseudomonadota</taxon>
        <taxon>Gammaproteobacteria</taxon>
        <taxon>Oceanospirillales</taxon>
        <taxon>Oleiphilaceae</taxon>
        <taxon>Oleiphilus</taxon>
    </lineage>
</organism>
<sequence length="104" mass="11651">MTSQERANFWHQHVINWQTSGLSGQAYCKQQSLTYHQFVYWRKKYADSNQDSELAERPGFAKVAAADHTLPRQEGLSISLPNGMAISGLHGGNIHLLGAILEQL</sequence>
<keyword evidence="2" id="KW-1185">Reference proteome</keyword>
<dbReference type="KEGG" id="ome:OLMES_5331"/>
<dbReference type="RefSeq" id="WP_087463999.1">
    <property type="nucleotide sequence ID" value="NZ_CP021425.1"/>
</dbReference>
<dbReference type="EMBL" id="CP021425">
    <property type="protein sequence ID" value="ARU59311.1"/>
    <property type="molecule type" value="Genomic_DNA"/>
</dbReference>